<dbReference type="GO" id="GO:0015293">
    <property type="term" value="F:symporter activity"/>
    <property type="evidence" value="ECO:0007669"/>
    <property type="project" value="TreeGrafter"/>
</dbReference>
<dbReference type="NCBIfam" id="TIGR00813">
    <property type="entry name" value="sss"/>
    <property type="match status" value="1"/>
</dbReference>
<feature type="transmembrane region" description="Helical" evidence="12">
    <location>
        <begin position="352"/>
        <end position="378"/>
    </location>
</feature>
<keyword evidence="3" id="KW-0813">Transport</keyword>
<feature type="transmembrane region" description="Helical" evidence="12">
    <location>
        <begin position="198"/>
        <end position="218"/>
    </location>
</feature>
<dbReference type="PANTHER" id="PTHR42985">
    <property type="entry name" value="SODIUM-COUPLED MONOCARBOXYLATE TRANSPORTER"/>
    <property type="match status" value="1"/>
</dbReference>
<protein>
    <submittedName>
        <fullName evidence="13">Sodium-coupled monocarboxylate transporter 1</fullName>
    </submittedName>
</protein>
<gene>
    <name evidence="13" type="primary">SC5A8</name>
    <name evidence="13" type="ORF">TR153086</name>
</gene>
<feature type="transmembrane region" description="Helical" evidence="12">
    <location>
        <begin position="399"/>
        <end position="421"/>
    </location>
</feature>
<feature type="transmembrane region" description="Helical" evidence="12">
    <location>
        <begin position="97"/>
        <end position="120"/>
    </location>
</feature>
<feature type="transmembrane region" description="Helical" evidence="12">
    <location>
        <begin position="253"/>
        <end position="271"/>
    </location>
</feature>
<dbReference type="InterPro" id="IPR051163">
    <property type="entry name" value="Sodium:Solute_Symporter_SSF"/>
</dbReference>
<feature type="transmembrane region" description="Helical" evidence="12">
    <location>
        <begin position="141"/>
        <end position="160"/>
    </location>
</feature>
<organism evidence="13">
    <name type="scientific">Schistocephalus solidus</name>
    <name type="common">Tapeworm</name>
    <dbReference type="NCBI Taxonomy" id="70667"/>
    <lineage>
        <taxon>Eukaryota</taxon>
        <taxon>Metazoa</taxon>
        <taxon>Spiralia</taxon>
        <taxon>Lophotrochozoa</taxon>
        <taxon>Platyhelminthes</taxon>
        <taxon>Cestoda</taxon>
        <taxon>Eucestoda</taxon>
        <taxon>Diphyllobothriidea</taxon>
        <taxon>Diphyllobothriidae</taxon>
        <taxon>Schistocephalus</taxon>
    </lineage>
</organism>
<dbReference type="InterPro" id="IPR038377">
    <property type="entry name" value="Na/Glc_symporter_sf"/>
</dbReference>
<keyword evidence="5 12" id="KW-0812">Transmembrane</keyword>
<feature type="transmembrane region" description="Helical" evidence="12">
    <location>
        <begin position="433"/>
        <end position="455"/>
    </location>
</feature>
<dbReference type="GO" id="GO:0005886">
    <property type="term" value="C:plasma membrane"/>
    <property type="evidence" value="ECO:0007669"/>
    <property type="project" value="UniProtKB-SubCell"/>
</dbReference>
<evidence type="ECO:0000256" key="3">
    <source>
        <dbReference type="ARBA" id="ARBA00022448"/>
    </source>
</evidence>
<keyword evidence="6 12" id="KW-1133">Transmembrane helix</keyword>
<feature type="transmembrane region" description="Helical" evidence="12">
    <location>
        <begin position="527"/>
        <end position="551"/>
    </location>
</feature>
<dbReference type="Gene3D" id="1.20.1730.10">
    <property type="entry name" value="Sodium/glucose cotransporter"/>
    <property type="match status" value="1"/>
</dbReference>
<dbReference type="EMBL" id="GEEE01012192">
    <property type="protein sequence ID" value="JAP51033.1"/>
    <property type="molecule type" value="Transcribed_RNA"/>
</dbReference>
<comment type="subcellular location">
    <subcellularLocation>
        <location evidence="1">Cell membrane</location>
        <topology evidence="1">Multi-pass membrane protein</topology>
    </subcellularLocation>
</comment>
<proteinExistence type="inferred from homology"/>
<dbReference type="GO" id="GO:0006814">
    <property type="term" value="P:sodium ion transport"/>
    <property type="evidence" value="ECO:0007669"/>
    <property type="project" value="UniProtKB-KW"/>
</dbReference>
<evidence type="ECO:0000256" key="8">
    <source>
        <dbReference type="ARBA" id="ARBA00023065"/>
    </source>
</evidence>
<keyword evidence="9 12" id="KW-0472">Membrane</keyword>
<evidence type="ECO:0000256" key="12">
    <source>
        <dbReference type="SAM" id="Phobius"/>
    </source>
</evidence>
<comment type="similarity">
    <text evidence="2 11">Belongs to the sodium:solute symporter (SSF) (TC 2.A.21) family.</text>
</comment>
<feature type="transmembrane region" description="Helical" evidence="12">
    <location>
        <begin position="172"/>
        <end position="191"/>
    </location>
</feature>
<keyword evidence="4" id="KW-1003">Cell membrane</keyword>
<feature type="transmembrane region" description="Helical" evidence="12">
    <location>
        <begin position="563"/>
        <end position="585"/>
    </location>
</feature>
<evidence type="ECO:0000256" key="10">
    <source>
        <dbReference type="ARBA" id="ARBA00023201"/>
    </source>
</evidence>
<accession>A0A0X3PGT5</accession>
<dbReference type="AlphaFoldDB" id="A0A0X3PGT5"/>
<dbReference type="Pfam" id="PF00474">
    <property type="entry name" value="SSF"/>
    <property type="match status" value="1"/>
</dbReference>
<evidence type="ECO:0000313" key="13">
    <source>
        <dbReference type="EMBL" id="JAP51033.1"/>
    </source>
</evidence>
<dbReference type="PANTHER" id="PTHR42985:SF40">
    <property type="entry name" value="LD47995P-RELATED"/>
    <property type="match status" value="1"/>
</dbReference>
<evidence type="ECO:0000256" key="1">
    <source>
        <dbReference type="ARBA" id="ARBA00004651"/>
    </source>
</evidence>
<evidence type="ECO:0000256" key="5">
    <source>
        <dbReference type="ARBA" id="ARBA00022692"/>
    </source>
</evidence>
<keyword evidence="10" id="KW-0739">Sodium transport</keyword>
<evidence type="ECO:0000256" key="6">
    <source>
        <dbReference type="ARBA" id="ARBA00022989"/>
    </source>
</evidence>
<sequence>MSFYLDWPDYVVFVFLLIIYASIGIFYGYSAQIKSLIARIFKKGSAIQNNANTTEDMFLGNRQLTLFPIIGSTLASFLSAVALMGNNAEVYLYGIEFWLLILGYIIAFPVAAEVYTPVFYNLRLTSAHEYLELRFSRLVRWLVTLTFEFQMLIYMAVVLYAPSLALNRVTGWPLYASILSTGILATFYTALGGIKAVVWTDLIQVTVMLGGLLCVLAFGTNQSGGIAEVWRIAGEGGRLNILDLNPDPFVRQSTWTLVIGGAGMVLSIYATNQTQVQRYLACKDLKTARQAIHANLGFNSLFLSIQMLCGLVSYAVFVGCDPLLDGHITAYDQIFPHLVMHLFQNIPVLRGIFLSTIFAAALSTLSSGINGIACVLVEDVFLDAYLRFNSGKKMEQKQFLLFARLLAVLLGLIIVGLAFLLKVVPAGVLTMAFSIFGAVGGPILTIFTLGILFPFVNKWGALFGFLGSLASGMGMALGGIFAYTYKEYVAVPLTNASCPLGSPPMHLNTTAPPRESYEWSFFNLSSFYYTPLCLLVGIIISFPVSICTGGIPEKLAVETLHNLSSCLFTNYLLVGINMCILRLTVCLERRVGHSVRAFFKKKKIKKKKKNKGILIL</sequence>
<feature type="transmembrane region" description="Helical" evidence="12">
    <location>
        <begin position="462"/>
        <end position="485"/>
    </location>
</feature>
<evidence type="ECO:0000256" key="11">
    <source>
        <dbReference type="RuleBase" id="RU362091"/>
    </source>
</evidence>
<reference evidence="13" key="1">
    <citation type="submission" date="2016-01" db="EMBL/GenBank/DDBJ databases">
        <title>Reference transcriptome for the parasite Schistocephalus solidus: insights into the molecular evolution of parasitism.</title>
        <authorList>
            <person name="Hebert F.O."/>
            <person name="Grambauer S."/>
            <person name="Barber I."/>
            <person name="Landry C.R."/>
            <person name="Aubin-Horth N."/>
        </authorList>
    </citation>
    <scope>NUCLEOTIDE SEQUENCE</scope>
</reference>
<dbReference type="CDD" id="cd11492">
    <property type="entry name" value="SLC5sbd_NIS-SMVT"/>
    <property type="match status" value="1"/>
</dbReference>
<feature type="transmembrane region" description="Helical" evidence="12">
    <location>
        <begin position="64"/>
        <end position="85"/>
    </location>
</feature>
<keyword evidence="8" id="KW-0406">Ion transport</keyword>
<evidence type="ECO:0000256" key="9">
    <source>
        <dbReference type="ARBA" id="ARBA00023136"/>
    </source>
</evidence>
<feature type="transmembrane region" description="Helical" evidence="12">
    <location>
        <begin position="292"/>
        <end position="317"/>
    </location>
</feature>
<evidence type="ECO:0000256" key="2">
    <source>
        <dbReference type="ARBA" id="ARBA00006434"/>
    </source>
</evidence>
<name>A0A0X3PGT5_SCHSO</name>
<keyword evidence="7" id="KW-0915">Sodium</keyword>
<dbReference type="PROSITE" id="PS50283">
    <property type="entry name" value="NA_SOLUT_SYMP_3"/>
    <property type="match status" value="1"/>
</dbReference>
<dbReference type="InterPro" id="IPR001734">
    <property type="entry name" value="Na/solute_symporter"/>
</dbReference>
<feature type="transmembrane region" description="Helical" evidence="12">
    <location>
        <begin position="12"/>
        <end position="29"/>
    </location>
</feature>
<evidence type="ECO:0000256" key="7">
    <source>
        <dbReference type="ARBA" id="ARBA00023053"/>
    </source>
</evidence>
<evidence type="ECO:0000256" key="4">
    <source>
        <dbReference type="ARBA" id="ARBA00022475"/>
    </source>
</evidence>